<evidence type="ECO:0000256" key="4">
    <source>
        <dbReference type="ARBA" id="ARBA00022989"/>
    </source>
</evidence>
<evidence type="ECO:0000256" key="7">
    <source>
        <dbReference type="SAM" id="MobiDB-lite"/>
    </source>
</evidence>
<organism evidence="11">
    <name type="scientific">Guillardia theta (strain CCMP2712)</name>
    <name type="common">Cryptophyte</name>
    <dbReference type="NCBI Taxonomy" id="905079"/>
    <lineage>
        <taxon>Eukaryota</taxon>
        <taxon>Cryptophyceae</taxon>
        <taxon>Pyrenomonadales</taxon>
        <taxon>Geminigeraceae</taxon>
        <taxon>Guillardia</taxon>
    </lineage>
</organism>
<evidence type="ECO:0000259" key="10">
    <source>
        <dbReference type="Pfam" id="PF06241"/>
    </source>
</evidence>
<comment type="subcellular location">
    <subcellularLocation>
        <location evidence="1">Endomembrane system</location>
        <topology evidence="1">Multi-pass membrane protein</topology>
    </subcellularLocation>
</comment>
<evidence type="ECO:0000256" key="2">
    <source>
        <dbReference type="ARBA" id="ARBA00022448"/>
    </source>
</evidence>
<evidence type="ECO:0000313" key="12">
    <source>
        <dbReference type="EnsemblProtists" id="EKX54159"/>
    </source>
</evidence>
<dbReference type="Proteomes" id="UP000011087">
    <property type="component" value="Unassembled WGS sequence"/>
</dbReference>
<evidence type="ECO:0000313" key="13">
    <source>
        <dbReference type="Proteomes" id="UP000011087"/>
    </source>
</evidence>
<feature type="chain" id="PRO_5008772001" description="CASTOR/POLLUX/SYM8 ion channel conserved domain-containing protein" evidence="9">
    <location>
        <begin position="18"/>
        <end position="749"/>
    </location>
</feature>
<dbReference type="PANTHER" id="PTHR31563">
    <property type="entry name" value="ION CHANNEL POLLUX-RELATED"/>
    <property type="match status" value="1"/>
</dbReference>
<feature type="transmembrane region" description="Helical" evidence="8">
    <location>
        <begin position="106"/>
        <end position="124"/>
    </location>
</feature>
<dbReference type="EMBL" id="JH992968">
    <property type="protein sequence ID" value="EKX54159.1"/>
    <property type="molecule type" value="Genomic_DNA"/>
</dbReference>
<evidence type="ECO:0000256" key="9">
    <source>
        <dbReference type="SAM" id="SignalP"/>
    </source>
</evidence>
<evidence type="ECO:0000256" key="6">
    <source>
        <dbReference type="ARBA" id="ARBA00023136"/>
    </source>
</evidence>
<dbReference type="InterPro" id="IPR044849">
    <property type="entry name" value="CASTOR/POLLUX/SYM8-like"/>
</dbReference>
<dbReference type="PaxDb" id="55529-EKX54159"/>
<dbReference type="OrthoDB" id="414047at2759"/>
<protein>
    <recommendedName>
        <fullName evidence="10">CASTOR/POLLUX/SYM8 ion channel conserved domain-containing protein</fullName>
    </recommendedName>
</protein>
<evidence type="ECO:0000313" key="11">
    <source>
        <dbReference type="EMBL" id="EKX54159.1"/>
    </source>
</evidence>
<evidence type="ECO:0000256" key="1">
    <source>
        <dbReference type="ARBA" id="ARBA00004127"/>
    </source>
</evidence>
<feature type="domain" description="CASTOR/POLLUX/SYM8 ion channel conserved" evidence="10">
    <location>
        <begin position="360"/>
        <end position="451"/>
    </location>
</feature>
<dbReference type="InterPro" id="IPR010420">
    <property type="entry name" value="CASTOR/POLLUX/SYM8_dom"/>
</dbReference>
<proteinExistence type="predicted"/>
<dbReference type="GO" id="GO:0006811">
    <property type="term" value="P:monoatomic ion transport"/>
    <property type="evidence" value="ECO:0007669"/>
    <property type="project" value="UniProtKB-KW"/>
</dbReference>
<feature type="region of interest" description="Disordered" evidence="7">
    <location>
        <begin position="39"/>
        <end position="75"/>
    </location>
</feature>
<dbReference type="HOGENOM" id="CLU_420631_0_0_1"/>
<keyword evidence="2" id="KW-0813">Transport</keyword>
<dbReference type="GeneID" id="17310602"/>
<reference evidence="13" key="2">
    <citation type="submission" date="2012-11" db="EMBL/GenBank/DDBJ databases">
        <authorList>
            <person name="Kuo A."/>
            <person name="Curtis B.A."/>
            <person name="Tanifuji G."/>
            <person name="Burki F."/>
            <person name="Gruber A."/>
            <person name="Irimia M."/>
            <person name="Maruyama S."/>
            <person name="Arias M.C."/>
            <person name="Ball S.G."/>
            <person name="Gile G.H."/>
            <person name="Hirakawa Y."/>
            <person name="Hopkins J.F."/>
            <person name="Rensing S.A."/>
            <person name="Schmutz J."/>
            <person name="Symeonidi A."/>
            <person name="Elias M."/>
            <person name="Eveleigh R.J."/>
            <person name="Herman E.K."/>
            <person name="Klute M.J."/>
            <person name="Nakayama T."/>
            <person name="Obornik M."/>
            <person name="Reyes-Prieto A."/>
            <person name="Armbrust E.V."/>
            <person name="Aves S.J."/>
            <person name="Beiko R.G."/>
            <person name="Coutinho P."/>
            <person name="Dacks J.B."/>
            <person name="Durnford D.G."/>
            <person name="Fast N.M."/>
            <person name="Green B.R."/>
            <person name="Grisdale C."/>
            <person name="Hempe F."/>
            <person name="Henrissat B."/>
            <person name="Hoppner M.P."/>
            <person name="Ishida K.-I."/>
            <person name="Kim E."/>
            <person name="Koreny L."/>
            <person name="Kroth P.G."/>
            <person name="Liu Y."/>
            <person name="Malik S.-B."/>
            <person name="Maier U.G."/>
            <person name="McRose D."/>
            <person name="Mock T."/>
            <person name="Neilson J.A."/>
            <person name="Onodera N.T."/>
            <person name="Poole A.M."/>
            <person name="Pritham E.J."/>
            <person name="Richards T.A."/>
            <person name="Rocap G."/>
            <person name="Roy S.W."/>
            <person name="Sarai C."/>
            <person name="Schaack S."/>
            <person name="Shirato S."/>
            <person name="Slamovits C.H."/>
            <person name="Spencer D.F."/>
            <person name="Suzuki S."/>
            <person name="Worden A.Z."/>
            <person name="Zauner S."/>
            <person name="Barry K."/>
            <person name="Bell C."/>
            <person name="Bharti A.K."/>
            <person name="Crow J.A."/>
            <person name="Grimwood J."/>
            <person name="Kramer R."/>
            <person name="Lindquist E."/>
            <person name="Lucas S."/>
            <person name="Salamov A."/>
            <person name="McFadden G.I."/>
            <person name="Lane C.E."/>
            <person name="Keeling P.J."/>
            <person name="Gray M.W."/>
            <person name="Grigoriev I.V."/>
            <person name="Archibald J.M."/>
        </authorList>
    </citation>
    <scope>NUCLEOTIDE SEQUENCE</scope>
    <source>
        <strain evidence="13">CCMP2712</strain>
    </source>
</reference>
<dbReference type="KEGG" id="gtt:GUITHDRAFT_100406"/>
<dbReference type="GO" id="GO:0012505">
    <property type="term" value="C:endomembrane system"/>
    <property type="evidence" value="ECO:0007669"/>
    <property type="project" value="UniProtKB-SubCell"/>
</dbReference>
<reference evidence="11 13" key="1">
    <citation type="journal article" date="2012" name="Nature">
        <title>Algal genomes reveal evolutionary mosaicism and the fate of nucleomorphs.</title>
        <authorList>
            <consortium name="DOE Joint Genome Institute"/>
            <person name="Curtis B.A."/>
            <person name="Tanifuji G."/>
            <person name="Burki F."/>
            <person name="Gruber A."/>
            <person name="Irimia M."/>
            <person name="Maruyama S."/>
            <person name="Arias M.C."/>
            <person name="Ball S.G."/>
            <person name="Gile G.H."/>
            <person name="Hirakawa Y."/>
            <person name="Hopkins J.F."/>
            <person name="Kuo A."/>
            <person name="Rensing S.A."/>
            <person name="Schmutz J."/>
            <person name="Symeonidi A."/>
            <person name="Elias M."/>
            <person name="Eveleigh R.J."/>
            <person name="Herman E.K."/>
            <person name="Klute M.J."/>
            <person name="Nakayama T."/>
            <person name="Obornik M."/>
            <person name="Reyes-Prieto A."/>
            <person name="Armbrust E.V."/>
            <person name="Aves S.J."/>
            <person name="Beiko R.G."/>
            <person name="Coutinho P."/>
            <person name="Dacks J.B."/>
            <person name="Durnford D.G."/>
            <person name="Fast N.M."/>
            <person name="Green B.R."/>
            <person name="Grisdale C.J."/>
            <person name="Hempel F."/>
            <person name="Henrissat B."/>
            <person name="Hoppner M.P."/>
            <person name="Ishida K."/>
            <person name="Kim E."/>
            <person name="Koreny L."/>
            <person name="Kroth P.G."/>
            <person name="Liu Y."/>
            <person name="Malik S.B."/>
            <person name="Maier U.G."/>
            <person name="McRose D."/>
            <person name="Mock T."/>
            <person name="Neilson J.A."/>
            <person name="Onodera N.T."/>
            <person name="Poole A.M."/>
            <person name="Pritham E.J."/>
            <person name="Richards T.A."/>
            <person name="Rocap G."/>
            <person name="Roy S.W."/>
            <person name="Sarai C."/>
            <person name="Schaack S."/>
            <person name="Shirato S."/>
            <person name="Slamovits C.H."/>
            <person name="Spencer D.F."/>
            <person name="Suzuki S."/>
            <person name="Worden A.Z."/>
            <person name="Zauner S."/>
            <person name="Barry K."/>
            <person name="Bell C."/>
            <person name="Bharti A.K."/>
            <person name="Crow J.A."/>
            <person name="Grimwood J."/>
            <person name="Kramer R."/>
            <person name="Lindquist E."/>
            <person name="Lucas S."/>
            <person name="Salamov A."/>
            <person name="McFadden G.I."/>
            <person name="Lane C.E."/>
            <person name="Keeling P.J."/>
            <person name="Gray M.W."/>
            <person name="Grigoriev I.V."/>
            <person name="Archibald J.M."/>
        </authorList>
    </citation>
    <scope>NUCLEOTIDE SEQUENCE</scope>
    <source>
        <strain evidence="11 13">CCMP2712</strain>
    </source>
</reference>
<dbReference type="PANTHER" id="PTHR31563:SF10">
    <property type="entry name" value="ION CHANNEL POLLUX-RELATED"/>
    <property type="match status" value="1"/>
</dbReference>
<name>L1K0S4_GUITC</name>
<dbReference type="Pfam" id="PF06241">
    <property type="entry name" value="Castor_Poll_mid"/>
    <property type="match status" value="1"/>
</dbReference>
<keyword evidence="5" id="KW-0406">Ion transport</keyword>
<feature type="transmembrane region" description="Helical" evidence="8">
    <location>
        <begin position="160"/>
        <end position="182"/>
    </location>
</feature>
<evidence type="ECO:0000256" key="8">
    <source>
        <dbReference type="SAM" id="Phobius"/>
    </source>
</evidence>
<sequence length="749" mass="82490">MARRLALVMAGMAMASANLRGGGGGGGGCRLRGGLQAEEPKGALPLPSKLNRRESSGLWASPWGTKGQGTEDDRSLRGTWTSMRKRMAYLEYRFSNIVVSSNTVKAAFIFSISLVLVVVGGLILRCVGNVGSWRNALFKAYALLNNAPGIDAVSEESTGYLVAANVLFVSGIFTFAVILGLVTSSIEMSVQNILEGNYRIVEAGHTLLLNWNSRTTPLLRQLAEAVKDGYSALPIVILAQMDGKEMRQRIQESLRDVYLPISVRAGNPCSLNELQDVCAGEASHVLLQYPEGEEDEEKVLSTQVACVRTLQEKHQPMKSMGYKLHDLHGVMVSSSRLELAPELGFVPVLRNGFTQQVIRACMTLQGITDVYEDILHAGEGSQMYVLSSSTWSWLEGRTFGEARRLFPSAVLLGWIEDGSKRIQLIPDGEETVPGSSLLILLSSDHSIRCNKQVVVGKDEMEGKGRTNEQEEQDTQRKERVVKKLERCFSCMKKKFALRVLILNMGEEEMLLQSMEESLAPGSSLVVHFSSSDKSEGQEKAIREMGQRRNISTELLYGGFLTMEKLREVRAAECDVVISLPSASSSAADTNDAQLVALAKMIVSCRRRSAREGVVLPLMHVIACVEQPTSVELVEEALKQQGISLEWLMPNELEAGALVQILRSPYLSYVYDDILRASTAQLTLLSPHAILPHDEEVEFAFLSDCFLERSAIALGVRWSDGKVELSPDRRKLFKFGKKDKIVVLQQVKGS</sequence>
<keyword evidence="3 8" id="KW-0812">Transmembrane</keyword>
<keyword evidence="4 8" id="KW-1133">Transmembrane helix</keyword>
<accession>L1K0S4</accession>
<evidence type="ECO:0000256" key="3">
    <source>
        <dbReference type="ARBA" id="ARBA00022692"/>
    </source>
</evidence>
<gene>
    <name evidence="11" type="ORF">GUITHDRAFT_100406</name>
</gene>
<dbReference type="RefSeq" id="XP_005841139.1">
    <property type="nucleotide sequence ID" value="XM_005841082.1"/>
</dbReference>
<keyword evidence="13" id="KW-1185">Reference proteome</keyword>
<keyword evidence="9" id="KW-0732">Signal</keyword>
<dbReference type="EnsemblProtists" id="EKX54159">
    <property type="protein sequence ID" value="EKX54159"/>
    <property type="gene ID" value="GUITHDRAFT_100406"/>
</dbReference>
<evidence type="ECO:0000256" key="5">
    <source>
        <dbReference type="ARBA" id="ARBA00023065"/>
    </source>
</evidence>
<feature type="signal peptide" evidence="9">
    <location>
        <begin position="1"/>
        <end position="17"/>
    </location>
</feature>
<dbReference type="eggNOG" id="ENOG502S32J">
    <property type="taxonomic scope" value="Eukaryota"/>
</dbReference>
<keyword evidence="6 8" id="KW-0472">Membrane</keyword>
<dbReference type="AlphaFoldDB" id="L1K0S4"/>
<reference evidence="12" key="3">
    <citation type="submission" date="2016-03" db="UniProtKB">
        <authorList>
            <consortium name="EnsemblProtists"/>
        </authorList>
    </citation>
    <scope>IDENTIFICATION</scope>
</reference>